<reference evidence="2 3" key="1">
    <citation type="journal article" date="2018" name="Sci. Rep.">
        <title>Comparative analysis of the Pocillopora damicornis genome highlights role of immune system in coral evolution.</title>
        <authorList>
            <person name="Cunning R."/>
            <person name="Bay R.A."/>
            <person name="Gillette P."/>
            <person name="Baker A.C."/>
            <person name="Traylor-Knowles N."/>
        </authorList>
    </citation>
    <scope>NUCLEOTIDE SEQUENCE [LARGE SCALE GENOMIC DNA]</scope>
    <source>
        <strain evidence="2">RSMAS</strain>
        <tissue evidence="2">Whole animal</tissue>
    </source>
</reference>
<dbReference type="EMBL" id="RCHS01000190">
    <property type="protein sequence ID" value="RMX60333.1"/>
    <property type="molecule type" value="Genomic_DNA"/>
</dbReference>
<gene>
    <name evidence="2" type="ORF">pdam_00024160</name>
</gene>
<sequence>MQIIITENRDKGCRIVNGQDATLVHSHGKTVVVEFPDKERVFIHPVTHAMDGEGDLTTYPFMPAYARTICKSQGQNLKHLLLWLDCPTVPAGLAYVALSRVHRNTDLSVHGCQSNDGPVSPYSPWTPVK</sequence>
<comment type="caution">
    <text evidence="2">The sequence shown here is derived from an EMBL/GenBank/DDBJ whole genome shotgun (WGS) entry which is preliminary data.</text>
</comment>
<dbReference type="SUPFAM" id="SSF52540">
    <property type="entry name" value="P-loop containing nucleoside triphosphate hydrolases"/>
    <property type="match status" value="1"/>
</dbReference>
<evidence type="ECO:0000313" key="2">
    <source>
        <dbReference type="EMBL" id="RMX60333.1"/>
    </source>
</evidence>
<dbReference type="Proteomes" id="UP000275408">
    <property type="component" value="Unassembled WGS sequence"/>
</dbReference>
<evidence type="ECO:0000313" key="3">
    <source>
        <dbReference type="Proteomes" id="UP000275408"/>
    </source>
</evidence>
<accession>A0A3M6V302</accession>
<proteinExistence type="predicted"/>
<keyword evidence="3" id="KW-1185">Reference proteome</keyword>
<organism evidence="2 3">
    <name type="scientific">Pocillopora damicornis</name>
    <name type="common">Cauliflower coral</name>
    <name type="synonym">Millepora damicornis</name>
    <dbReference type="NCBI Taxonomy" id="46731"/>
    <lineage>
        <taxon>Eukaryota</taxon>
        <taxon>Metazoa</taxon>
        <taxon>Cnidaria</taxon>
        <taxon>Anthozoa</taxon>
        <taxon>Hexacorallia</taxon>
        <taxon>Scleractinia</taxon>
        <taxon>Astrocoeniina</taxon>
        <taxon>Pocilloporidae</taxon>
        <taxon>Pocillopora</taxon>
    </lineage>
</organism>
<feature type="region of interest" description="Disordered" evidence="1">
    <location>
        <begin position="109"/>
        <end position="129"/>
    </location>
</feature>
<protein>
    <submittedName>
        <fullName evidence="2">Uncharacterized protein</fullName>
    </submittedName>
</protein>
<evidence type="ECO:0000256" key="1">
    <source>
        <dbReference type="SAM" id="MobiDB-lite"/>
    </source>
</evidence>
<name>A0A3M6V302_POCDA</name>
<dbReference type="InterPro" id="IPR027417">
    <property type="entry name" value="P-loop_NTPase"/>
</dbReference>
<dbReference type="AlphaFoldDB" id="A0A3M6V302"/>